<proteinExistence type="predicted"/>
<gene>
    <name evidence="3" type="ORF">N180_01945</name>
</gene>
<evidence type="ECO:0000259" key="2">
    <source>
        <dbReference type="Pfam" id="PF05170"/>
    </source>
</evidence>
<keyword evidence="1" id="KW-0472">Membrane</keyword>
<dbReference type="InterPro" id="IPR007844">
    <property type="entry name" value="AsmA"/>
</dbReference>
<dbReference type="EMBL" id="JNFF01000116">
    <property type="protein sequence ID" value="KEQ28418.1"/>
    <property type="molecule type" value="Genomic_DNA"/>
</dbReference>
<dbReference type="GO" id="GO:0090313">
    <property type="term" value="P:regulation of protein targeting to membrane"/>
    <property type="evidence" value="ECO:0007669"/>
    <property type="project" value="TreeGrafter"/>
</dbReference>
<feature type="domain" description="AsmA" evidence="2">
    <location>
        <begin position="1"/>
        <end position="230"/>
    </location>
</feature>
<keyword evidence="4" id="KW-1185">Reference proteome</keyword>
<keyword evidence="1" id="KW-1133">Transmembrane helix</keyword>
<dbReference type="PANTHER" id="PTHR30441:SF8">
    <property type="entry name" value="DUF748 DOMAIN-CONTAINING PROTEIN"/>
    <property type="match status" value="1"/>
</dbReference>
<dbReference type="PANTHER" id="PTHR30441">
    <property type="entry name" value="DUF748 DOMAIN-CONTAINING PROTEIN"/>
    <property type="match status" value="1"/>
</dbReference>
<reference evidence="3 4" key="1">
    <citation type="journal article" date="1992" name="Int. J. Syst. Bacteriol.">
        <title>Sphingobacterium antarcticus sp. nov. a Psychrotrophic Bacterium from the Soils of Schirmacher Oasis, Antarctica.</title>
        <authorList>
            <person name="Shivaji S."/>
            <person name="Ray M.K."/>
            <person name="Rao N.S."/>
            <person name="Saiserr L."/>
            <person name="Jagannadham M.V."/>
            <person name="Kumar G.S."/>
            <person name="Reddy G."/>
            <person name="Bhargava P.M."/>
        </authorList>
    </citation>
    <scope>NUCLEOTIDE SEQUENCE [LARGE SCALE GENOMIC DNA]</scope>
    <source>
        <strain evidence="3 4">4BY</strain>
    </source>
</reference>
<dbReference type="OrthoDB" id="1489065at2"/>
<dbReference type="AlphaFoldDB" id="A0A081PCJ5"/>
<dbReference type="InterPro" id="IPR052894">
    <property type="entry name" value="AsmA-related"/>
</dbReference>
<name>A0A081PCJ5_9SPHI</name>
<dbReference type="Proteomes" id="UP000028007">
    <property type="component" value="Unassembled WGS sequence"/>
</dbReference>
<keyword evidence="1" id="KW-0812">Transmembrane</keyword>
<evidence type="ECO:0000313" key="4">
    <source>
        <dbReference type="Proteomes" id="UP000028007"/>
    </source>
</evidence>
<dbReference type="Pfam" id="PF05170">
    <property type="entry name" value="AsmA"/>
    <property type="match status" value="1"/>
</dbReference>
<protein>
    <submittedName>
        <fullName evidence="3">AsmA family protein</fullName>
    </submittedName>
</protein>
<organism evidence="3 4">
    <name type="scientific">Pedobacter antarcticus 4BY</name>
    <dbReference type="NCBI Taxonomy" id="1358423"/>
    <lineage>
        <taxon>Bacteria</taxon>
        <taxon>Pseudomonadati</taxon>
        <taxon>Bacteroidota</taxon>
        <taxon>Sphingobacteriia</taxon>
        <taxon>Sphingobacteriales</taxon>
        <taxon>Sphingobacteriaceae</taxon>
        <taxon>Pedobacter</taxon>
    </lineage>
</organism>
<evidence type="ECO:0000313" key="3">
    <source>
        <dbReference type="EMBL" id="KEQ28418.1"/>
    </source>
</evidence>
<dbReference type="eggNOG" id="COG2982">
    <property type="taxonomic scope" value="Bacteria"/>
</dbReference>
<comment type="caution">
    <text evidence="3">The sequence shown here is derived from an EMBL/GenBank/DDBJ whole genome shotgun (WGS) entry which is preliminary data.</text>
</comment>
<dbReference type="RefSeq" id="WP_037444308.1">
    <property type="nucleotide sequence ID" value="NZ_JNFF01000116.1"/>
</dbReference>
<feature type="transmembrane region" description="Helical" evidence="1">
    <location>
        <begin position="12"/>
        <end position="30"/>
    </location>
</feature>
<evidence type="ECO:0000256" key="1">
    <source>
        <dbReference type="SAM" id="Phobius"/>
    </source>
</evidence>
<sequence>MPIWLKRVLQVFAALILLIIVVFIGLGIYVSSHKKELLVSVTKELNKSLNGTLTVGGMEPSFLKGFPGVSVKLSDVELKDSLWNTHKHTFLNTKDLSVSVNALALLKGTVEIRRIYINDAEIYLYTDSTGYSNTSIFKSTKDTTRTKEDKSSPAEIRRFDLNNVRFILDNRKGNKLFLFAVDEFSGKVDYPFSGWKADIKLKTLVRSLAFNTKRGSFIKDKVLEGKMDISYSNSTGILTVEPNKLNIGNDPFVIGAKFNIKSDPVDFAINIEANGILWRNASALLAPNITSKLNMFNLEKPINVKCIISGNMGAGDPSILVNASVKDNKLTSPGGAVDDCNFAGVFTNNFINGKGFTDANSAIKLYRFSGKYKDMPFTIDTAFIHNLDKPIATGTFRSKFEVTKLNPVVGEDILKFTKGSADLALHYSADIVDFKLVKPVVTGLVSVKNADVSYVPRNVNFKNTSITLDFKGNDLFIRDIRLQTGKSIINMDGSIANFMNLYYNAPEKTLLKWKMYSPQIHLGEFMGFLGSRKGRKPVAKAKKNSNFKDQMNEMLEKGKAEIEMKVDQVHYGKFIGTGMNANVFLSETGLELKNVTMKHGGGAIRLNGSLTQQGSGNKFKLNSVVDNVNIRSFFYAFDNFGLKSPTYKNLKGNFFTKVNLSGNISNQGKMLPGSMNGDIQFDLKRGALLNYDAVKSVGKFAFPFRDLDNITFDNLHGNFLVRGNLITIKPMQINSSILNVDLEGVYSMGKGTNIYLDVPLRNPKKDDGIQDKKEIKERRMKGIVVHILATDGDDGNIKFKLIRKKDKNG</sequence>
<accession>A0A081PCJ5</accession>
<dbReference type="GO" id="GO:0005886">
    <property type="term" value="C:plasma membrane"/>
    <property type="evidence" value="ECO:0007669"/>
    <property type="project" value="TreeGrafter"/>
</dbReference>